<feature type="signal peptide" evidence="1">
    <location>
        <begin position="1"/>
        <end position="31"/>
    </location>
</feature>
<evidence type="ECO:0000256" key="1">
    <source>
        <dbReference type="SAM" id="SignalP"/>
    </source>
</evidence>
<dbReference type="PANTHER" id="PTHR33122">
    <property type="entry name" value="LIPID BINDING PROTEIN-RELATED"/>
    <property type="match status" value="1"/>
</dbReference>
<dbReference type="SMART" id="SM00499">
    <property type="entry name" value="AAI"/>
    <property type="match status" value="1"/>
</dbReference>
<dbReference type="Pfam" id="PF00234">
    <property type="entry name" value="Tryp_alpha_amyl"/>
    <property type="match status" value="1"/>
</dbReference>
<dbReference type="OMA" id="APTAQCC"/>
<dbReference type="InterPro" id="IPR036312">
    <property type="entry name" value="Bifun_inhib/LTP/seed_sf"/>
</dbReference>
<dbReference type="Gene3D" id="1.10.110.10">
    <property type="entry name" value="Plant lipid-transfer and hydrophobic proteins"/>
    <property type="match status" value="1"/>
</dbReference>
<dbReference type="GO" id="GO:0009627">
    <property type="term" value="P:systemic acquired resistance"/>
    <property type="evidence" value="ECO:0007669"/>
    <property type="project" value="InterPro"/>
</dbReference>
<dbReference type="PANTHER" id="PTHR33122:SF60">
    <property type="entry name" value="LIPID-TRANSFER PROTEIN DIR1-RELATED"/>
    <property type="match status" value="1"/>
</dbReference>
<evidence type="ECO:0000313" key="4">
    <source>
        <dbReference type="Proteomes" id="UP000036987"/>
    </source>
</evidence>
<gene>
    <name evidence="3" type="ORF">ZOSMA_280G00090</name>
</gene>
<dbReference type="AlphaFoldDB" id="A0A0K9PFB6"/>
<organism evidence="3 4">
    <name type="scientific">Zostera marina</name>
    <name type="common">Eelgrass</name>
    <dbReference type="NCBI Taxonomy" id="29655"/>
    <lineage>
        <taxon>Eukaryota</taxon>
        <taxon>Viridiplantae</taxon>
        <taxon>Streptophyta</taxon>
        <taxon>Embryophyta</taxon>
        <taxon>Tracheophyta</taxon>
        <taxon>Spermatophyta</taxon>
        <taxon>Magnoliopsida</taxon>
        <taxon>Liliopsida</taxon>
        <taxon>Zosteraceae</taxon>
        <taxon>Zostera</taxon>
    </lineage>
</organism>
<accession>A0A0K9PFB6</accession>
<feature type="domain" description="Bifunctional inhibitor/plant lipid transfer protein/seed storage helical" evidence="2">
    <location>
        <begin position="35"/>
        <end position="107"/>
    </location>
</feature>
<sequence length="107" mass="11333">MKKINSTSVVLMVAVCSVVLFCGNLVVLVEGSGLCNIDEEGLMACKPAITAPQPSAPTKYCCDLLRKANLECLCSYKDSSMLPYLGIDPNLAMELPSKCGIAPPSMC</sequence>
<reference evidence="4" key="1">
    <citation type="journal article" date="2016" name="Nature">
        <title>The genome of the seagrass Zostera marina reveals angiosperm adaptation to the sea.</title>
        <authorList>
            <person name="Olsen J.L."/>
            <person name="Rouze P."/>
            <person name="Verhelst B."/>
            <person name="Lin Y.-C."/>
            <person name="Bayer T."/>
            <person name="Collen J."/>
            <person name="Dattolo E."/>
            <person name="De Paoli E."/>
            <person name="Dittami S."/>
            <person name="Maumus F."/>
            <person name="Michel G."/>
            <person name="Kersting A."/>
            <person name="Lauritano C."/>
            <person name="Lohaus R."/>
            <person name="Toepel M."/>
            <person name="Tonon T."/>
            <person name="Vanneste K."/>
            <person name="Amirebrahimi M."/>
            <person name="Brakel J."/>
            <person name="Bostroem C."/>
            <person name="Chovatia M."/>
            <person name="Grimwood J."/>
            <person name="Jenkins J.W."/>
            <person name="Jueterbock A."/>
            <person name="Mraz A."/>
            <person name="Stam W.T."/>
            <person name="Tice H."/>
            <person name="Bornberg-Bauer E."/>
            <person name="Green P.J."/>
            <person name="Pearson G.A."/>
            <person name="Procaccini G."/>
            <person name="Duarte C.M."/>
            <person name="Schmutz J."/>
            <person name="Reusch T.B.H."/>
            <person name="Van de Peer Y."/>
        </authorList>
    </citation>
    <scope>NUCLEOTIDE SEQUENCE [LARGE SCALE GENOMIC DNA]</scope>
    <source>
        <strain evidence="4">cv. Finnish</strain>
    </source>
</reference>
<dbReference type="GO" id="GO:0005504">
    <property type="term" value="F:fatty acid binding"/>
    <property type="evidence" value="ECO:0007669"/>
    <property type="project" value="InterPro"/>
</dbReference>
<dbReference type="Proteomes" id="UP000036987">
    <property type="component" value="Unassembled WGS sequence"/>
</dbReference>
<dbReference type="InterPro" id="IPR044741">
    <property type="entry name" value="NsLTP-like"/>
</dbReference>
<dbReference type="CDD" id="cd04660">
    <property type="entry name" value="nsLTP_like"/>
    <property type="match status" value="1"/>
</dbReference>
<proteinExistence type="predicted"/>
<dbReference type="OrthoDB" id="643149at2759"/>
<keyword evidence="4" id="KW-1185">Reference proteome</keyword>
<keyword evidence="1" id="KW-0732">Signal</keyword>
<protein>
    <submittedName>
        <fullName evidence="3">Putative Lipid binding protein</fullName>
    </submittedName>
</protein>
<dbReference type="SUPFAM" id="SSF47699">
    <property type="entry name" value="Bifunctional inhibitor/lipid-transfer protein/seed storage 2S albumin"/>
    <property type="match status" value="1"/>
</dbReference>
<dbReference type="InterPro" id="IPR016140">
    <property type="entry name" value="Bifunc_inhib/LTP/seed_store"/>
</dbReference>
<evidence type="ECO:0000313" key="3">
    <source>
        <dbReference type="EMBL" id="KMZ66952.1"/>
    </source>
</evidence>
<comment type="caution">
    <text evidence="3">The sequence shown here is derived from an EMBL/GenBank/DDBJ whole genome shotgun (WGS) entry which is preliminary data.</text>
</comment>
<feature type="chain" id="PRO_5005527703" evidence="1">
    <location>
        <begin position="32"/>
        <end position="107"/>
    </location>
</feature>
<name>A0A0K9PFB6_ZOSMR</name>
<dbReference type="EMBL" id="LFYR01000934">
    <property type="protein sequence ID" value="KMZ66952.1"/>
    <property type="molecule type" value="Genomic_DNA"/>
</dbReference>
<dbReference type="InterPro" id="IPR039265">
    <property type="entry name" value="DIR1-like"/>
</dbReference>
<evidence type="ECO:0000259" key="2">
    <source>
        <dbReference type="SMART" id="SM00499"/>
    </source>
</evidence>